<proteinExistence type="inferred from homology"/>
<comment type="catalytic activity">
    <reaction evidence="1">
        <text>ATP + H2O = ADP + phosphate + H(+)</text>
        <dbReference type="Rhea" id="RHEA:13065"/>
        <dbReference type="ChEBI" id="CHEBI:15377"/>
        <dbReference type="ChEBI" id="CHEBI:15378"/>
        <dbReference type="ChEBI" id="CHEBI:30616"/>
        <dbReference type="ChEBI" id="CHEBI:43474"/>
        <dbReference type="ChEBI" id="CHEBI:456216"/>
        <dbReference type="EC" id="5.6.2.3"/>
    </reaction>
</comment>
<keyword evidence="1" id="KW-0547">Nucleotide-binding</keyword>
<dbReference type="GO" id="GO:0000723">
    <property type="term" value="P:telomere maintenance"/>
    <property type="evidence" value="ECO:0007669"/>
    <property type="project" value="InterPro"/>
</dbReference>
<keyword evidence="1" id="KW-0227">DNA damage</keyword>
<dbReference type="Pfam" id="PF05970">
    <property type="entry name" value="PIF1"/>
    <property type="match status" value="1"/>
</dbReference>
<dbReference type="SUPFAM" id="SSF52540">
    <property type="entry name" value="P-loop containing nucleoside triphosphate hydrolases"/>
    <property type="match status" value="2"/>
</dbReference>
<feature type="region of interest" description="Disordered" evidence="2">
    <location>
        <begin position="970"/>
        <end position="1029"/>
    </location>
</feature>
<evidence type="ECO:0000259" key="3">
    <source>
        <dbReference type="Pfam" id="PF05970"/>
    </source>
</evidence>
<feature type="domain" description="Helitron helicase-like" evidence="4">
    <location>
        <begin position="501"/>
        <end position="717"/>
    </location>
</feature>
<feature type="domain" description="DNA helicase Pif1-like DEAD-box helicase" evidence="3">
    <location>
        <begin position="1368"/>
        <end position="1566"/>
    </location>
</feature>
<comment type="cofactor">
    <cofactor evidence="1">
        <name>Mg(2+)</name>
        <dbReference type="ChEBI" id="CHEBI:18420"/>
    </cofactor>
</comment>
<dbReference type="InterPro" id="IPR025476">
    <property type="entry name" value="Helitron_helicase-like"/>
</dbReference>
<feature type="region of interest" description="Disordered" evidence="2">
    <location>
        <begin position="757"/>
        <end position="782"/>
    </location>
</feature>
<dbReference type="OrthoDB" id="432234at2759"/>
<gene>
    <name evidence="6" type="ORF">A4X13_0g6543</name>
</gene>
<feature type="region of interest" description="Disordered" evidence="2">
    <location>
        <begin position="68"/>
        <end position="102"/>
    </location>
</feature>
<feature type="compositionally biased region" description="Pro residues" evidence="2">
    <location>
        <begin position="91"/>
        <end position="102"/>
    </location>
</feature>
<dbReference type="InterPro" id="IPR027417">
    <property type="entry name" value="P-loop_NTPase"/>
</dbReference>
<dbReference type="GO" id="GO:0043139">
    <property type="term" value="F:5'-3' DNA helicase activity"/>
    <property type="evidence" value="ECO:0007669"/>
    <property type="project" value="UniProtKB-EC"/>
</dbReference>
<name>A0A177TCD3_9BASI</name>
<evidence type="ECO:0000259" key="5">
    <source>
        <dbReference type="Pfam" id="PF20209"/>
    </source>
</evidence>
<reference evidence="6" key="2">
    <citation type="journal article" date="2019" name="IMA Fungus">
        <title>Genome sequencing and comparison of five Tilletia species to identify candidate genes for the detection of regulated species infecting wheat.</title>
        <authorList>
            <person name="Nguyen H.D.T."/>
            <person name="Sultana T."/>
            <person name="Kesanakurti P."/>
            <person name="Hambleton S."/>
        </authorList>
    </citation>
    <scope>NUCLEOTIDE SEQUENCE</scope>
    <source>
        <strain evidence="6">DAOMC 236416</strain>
    </source>
</reference>
<dbReference type="InterPro" id="IPR010285">
    <property type="entry name" value="DNA_helicase_pif1-like_DEAD"/>
</dbReference>
<dbReference type="Gene3D" id="3.40.50.300">
    <property type="entry name" value="P-loop containing nucleotide triphosphate hydrolases"/>
    <property type="match status" value="1"/>
</dbReference>
<dbReference type="GO" id="GO:0006281">
    <property type="term" value="P:DNA repair"/>
    <property type="evidence" value="ECO:0007669"/>
    <property type="project" value="UniProtKB-KW"/>
</dbReference>
<evidence type="ECO:0000313" key="6">
    <source>
        <dbReference type="EMBL" id="KAE8244510.1"/>
    </source>
</evidence>
<keyword evidence="7" id="KW-1185">Reference proteome</keyword>
<evidence type="ECO:0000259" key="4">
    <source>
        <dbReference type="Pfam" id="PF14214"/>
    </source>
</evidence>
<evidence type="ECO:0000313" key="7">
    <source>
        <dbReference type="Proteomes" id="UP000077521"/>
    </source>
</evidence>
<accession>A0A177TCD3</accession>
<feature type="compositionally biased region" description="Low complexity" evidence="2">
    <location>
        <begin position="985"/>
        <end position="1000"/>
    </location>
</feature>
<dbReference type="GO" id="GO:0005524">
    <property type="term" value="F:ATP binding"/>
    <property type="evidence" value="ECO:0007669"/>
    <property type="project" value="UniProtKB-KW"/>
</dbReference>
<sequence>MTARELSDLRIGARRRVDNDADWIRRRLPVIHRGMEELYGSRIFAGYLQSQRRLQDDGLRSFLDPMVEDTRQSDPLSEAEETSETVYTDAEPPPNTTWPTPIPQEVKDDCLSNFRNAMNIAVGPTCAVCSRRTFSQDLLFTKEHLDSIRVPASSLDLELLRIKDEHILNRPGDHFIFSDPTLNGLALDRAGMHHQDTTTMLDLCTQCHKCLTSETPKLPALALRNGNTRGWLPAHLQDITWFEERLCAKYLASACVIRLYDLTSPGAPAERPRVMKGHACAFPLNTIATATKLPWAVGDGDAMVSCLVIGPREPRISDLRHVFKVRRQKVKDLLDYLRANFKDYPQFPDDEEALEALPEDGVPDSIMRCVGHNPTKDPRAMFDAETTGIQAHPALDAIDDDDAASGQTFLEHHGLIDVNGASISSDVRTANALAHATGTGRPDLLIKHGTAFIREYDNPGLFPGMFPTLFPWGIGGFEDTRSVPLSFDRQGSSLLDLADPSFRRHLTFVFVLCNIKQRRAIHVGSRLACKTRDFEKVSRTIASLDPKMIKDISRHLTDGGRQSDLTPDERRIFKLLDKCEVVSRNVQGSKAVMNRARADIRAYVGQFGVFQLFLTLTPSTAHSPVFHIFYGDSSVKLDVRTPVLPSKSASGVRLADDPVAATDFFHFHIASVFKFLFGFDMRTNTSSVTGGILGKLKAYFLVKEHTMRGQLHGHILLWLDGGLNPSALRTLMREDTEFRERYLAFFDDLIVHELPPLPSPTNNASSEQDPRRQLPPDRSDPDYNTLFTTDHHLIGELVQRHSCRATCHKGGRKTCRFLYPHDINPEPTFDAESNSIAPRVRDPTINWHNPTLLVATRHNHDLKSVQSGLSGIAAASYITSYATKSDETPANQISMINTVYERMAAMDEKADNVKKLLSKCVMQFGRERQLHAQQVVTYVRDLGDTWQSHPTLPMLSGRLMLTAEARYGRYTPDSGNAEDTVAEDSNPSSIPSQQPQVDSSASNPLVTPQDDSDEDELDDDDNGLLPLSDSGKAHQVDDYILRGTTLAHLNFYDFIKFCKLVPLPKRPNKNHHRPLQTHPNWETKSHRYTPHTPLGIPRAIFSQFPRRNGTPTHGDAYCFAMLVHFKPFSDTVPLKSPDTTYEEAFAQYPFSPSSQRVMANWEALYECDDARDGEQLARRKRESARSADNLRDTEKAVGEAQAGDSATADVDVELQAHKRKKHSPFTAEYVNSLSTAGWFNGSKTNVSSTALSDENSPVFSVVRRRTWAKEIKAQEANARSSASIPKATTGVLSESLEVFGKEKEHEASTSTSPLVLLDLQLEPRTELLTTKEKDPSVLIGELIAERKLNEAQALAFTIAARHFFAHQSGTQKEPLRMLMHGEGGTGKTVVVRLLRELLERYGKGDEILFMAPTGKAAAAIGGSTQHAAFSLHIHRRNATTDELSAAHQDDVTPKRIKYLQNKLRNISWVFFDEVSMTSSETMAEIDQSLRVGKQNLEQAFGGVNVMFAGDLCQLPPVGATPLYRTYASTARSNEGKSKAGLGRAVWKEIDSVVEFTQQMRMQDRDMAEALSRLRLRRSTDPDVKLFNSNVIRSASSPDGVNLNDRPEVIVLSRTNETVRTLNQHKAAVHATLSGSEVDYSCADDTTDSIMSVEQRSALLSYHGPTGTKTGLGRLPLFVGMPVVFRGGNQSVQLGVTNGAFATVAGYDLIENDAGYKVARGLLLRFPRLTHLSLTGLPEGCYPITPTSSRFSFRDSIDEPVIRITRKQLPIQPGFAMTVHSAQGITAENGVVVDLRKGGFEAYVAASRATTRANLFLIAPVQLKQLNSPPLPYDLFKELKRLSLLAKATSALHGVDGVSIQGTNGTSKRAADQDLSPSSKRLRPSEPRSPLAPSDIQNMQM</sequence>
<feature type="region of interest" description="Disordered" evidence="2">
    <location>
        <begin position="1176"/>
        <end position="1206"/>
    </location>
</feature>
<dbReference type="InterPro" id="IPR046700">
    <property type="entry name" value="DUF6570"/>
</dbReference>
<dbReference type="PANTHER" id="PTHR47642">
    <property type="entry name" value="ATP-DEPENDENT DNA HELICASE"/>
    <property type="match status" value="1"/>
</dbReference>
<comment type="similarity">
    <text evidence="1">Belongs to the helicase family.</text>
</comment>
<feature type="compositionally biased region" description="Basic and acidic residues" evidence="2">
    <location>
        <begin position="1176"/>
        <end position="1197"/>
    </location>
</feature>
<evidence type="ECO:0000256" key="1">
    <source>
        <dbReference type="RuleBase" id="RU363044"/>
    </source>
</evidence>
<keyword evidence="1" id="KW-0233">DNA recombination</keyword>
<keyword evidence="1" id="KW-0234">DNA repair</keyword>
<reference evidence="6" key="1">
    <citation type="submission" date="2016-04" db="EMBL/GenBank/DDBJ databases">
        <authorList>
            <person name="Nguyen H.D."/>
            <person name="Samba Siva P."/>
            <person name="Cullis J."/>
            <person name="Levesque C.A."/>
            <person name="Hambleton S."/>
        </authorList>
    </citation>
    <scope>NUCLEOTIDE SEQUENCE</scope>
    <source>
        <strain evidence="6">DAOMC 236416</strain>
    </source>
</reference>
<feature type="domain" description="DUF6570" evidence="5">
    <location>
        <begin position="216"/>
        <end position="354"/>
    </location>
</feature>
<dbReference type="Pfam" id="PF14214">
    <property type="entry name" value="Helitron_like_N"/>
    <property type="match status" value="1"/>
</dbReference>
<feature type="compositionally biased region" description="Basic and acidic residues" evidence="2">
    <location>
        <begin position="768"/>
        <end position="781"/>
    </location>
</feature>
<keyword evidence="1" id="KW-0067">ATP-binding</keyword>
<keyword evidence="1" id="KW-0347">Helicase</keyword>
<feature type="compositionally biased region" description="Acidic residues" evidence="2">
    <location>
        <begin position="1010"/>
        <end position="1022"/>
    </location>
</feature>
<dbReference type="EC" id="5.6.2.3" evidence="1"/>
<dbReference type="Pfam" id="PF20209">
    <property type="entry name" value="DUF6570"/>
    <property type="match status" value="1"/>
</dbReference>
<comment type="caution">
    <text evidence="6">The sequence shown here is derived from an EMBL/GenBank/DDBJ whole genome shotgun (WGS) entry which is preliminary data.</text>
</comment>
<dbReference type="GO" id="GO:0016787">
    <property type="term" value="F:hydrolase activity"/>
    <property type="evidence" value="ECO:0007669"/>
    <property type="project" value="UniProtKB-KW"/>
</dbReference>
<protein>
    <recommendedName>
        <fullName evidence="1">ATP-dependent DNA helicase</fullName>
        <ecNumber evidence="1">5.6.2.3</ecNumber>
    </recommendedName>
</protein>
<feature type="region of interest" description="Disordered" evidence="2">
    <location>
        <begin position="1070"/>
        <end position="1089"/>
    </location>
</feature>
<dbReference type="InterPro" id="IPR051055">
    <property type="entry name" value="PIF1_helicase"/>
</dbReference>
<dbReference type="Proteomes" id="UP000077521">
    <property type="component" value="Unassembled WGS sequence"/>
</dbReference>
<feature type="region of interest" description="Disordered" evidence="2">
    <location>
        <begin position="1855"/>
        <end position="1900"/>
    </location>
</feature>
<evidence type="ECO:0000256" key="2">
    <source>
        <dbReference type="SAM" id="MobiDB-lite"/>
    </source>
</evidence>
<dbReference type="EMBL" id="LWDF02000639">
    <property type="protein sequence ID" value="KAE8244510.1"/>
    <property type="molecule type" value="Genomic_DNA"/>
</dbReference>
<dbReference type="CDD" id="cd18809">
    <property type="entry name" value="SF1_C_RecD"/>
    <property type="match status" value="1"/>
</dbReference>
<keyword evidence="1" id="KW-0378">Hydrolase</keyword>
<organism evidence="6 7">
    <name type="scientific">Tilletia indica</name>
    <dbReference type="NCBI Taxonomy" id="43049"/>
    <lineage>
        <taxon>Eukaryota</taxon>
        <taxon>Fungi</taxon>
        <taxon>Dikarya</taxon>
        <taxon>Basidiomycota</taxon>
        <taxon>Ustilaginomycotina</taxon>
        <taxon>Exobasidiomycetes</taxon>
        <taxon>Tilletiales</taxon>
        <taxon>Tilletiaceae</taxon>
        <taxon>Tilletia</taxon>
    </lineage>
</organism>
<dbReference type="GO" id="GO:0006310">
    <property type="term" value="P:DNA recombination"/>
    <property type="evidence" value="ECO:0007669"/>
    <property type="project" value="UniProtKB-KW"/>
</dbReference>